<gene>
    <name evidence="2" type="ORF">A2806_02940</name>
</gene>
<feature type="transmembrane region" description="Helical" evidence="1">
    <location>
        <begin position="12"/>
        <end position="36"/>
    </location>
</feature>
<evidence type="ECO:0008006" key="4">
    <source>
        <dbReference type="Google" id="ProtNLM"/>
    </source>
</evidence>
<dbReference type="InterPro" id="IPR013320">
    <property type="entry name" value="ConA-like_dom_sf"/>
</dbReference>
<proteinExistence type="predicted"/>
<organism evidence="2 3">
    <name type="scientific">Candidatus Terrybacteria bacterium RIFCSPHIGHO2_01_FULL_48_17</name>
    <dbReference type="NCBI Taxonomy" id="1802362"/>
    <lineage>
        <taxon>Bacteria</taxon>
        <taxon>Candidatus Terryibacteriota</taxon>
    </lineage>
</organism>
<keyword evidence="1" id="KW-1133">Transmembrane helix</keyword>
<keyword evidence="1" id="KW-0472">Membrane</keyword>
<comment type="caution">
    <text evidence="2">The sequence shown here is derived from an EMBL/GenBank/DDBJ whole genome shotgun (WGS) entry which is preliminary data.</text>
</comment>
<protein>
    <recommendedName>
        <fullName evidence="4">LamG-like jellyroll fold domain-containing protein</fullName>
    </recommendedName>
</protein>
<keyword evidence="1" id="KW-0812">Transmembrane</keyword>
<evidence type="ECO:0000313" key="2">
    <source>
        <dbReference type="EMBL" id="OHA48768.1"/>
    </source>
</evidence>
<dbReference type="Proteomes" id="UP000177629">
    <property type="component" value="Unassembled WGS sequence"/>
</dbReference>
<evidence type="ECO:0000313" key="3">
    <source>
        <dbReference type="Proteomes" id="UP000177629"/>
    </source>
</evidence>
<dbReference type="AlphaFoldDB" id="A0A1G2PKC3"/>
<accession>A0A1G2PKC3</accession>
<name>A0A1G2PKC3_9BACT</name>
<dbReference type="SUPFAM" id="SSF49899">
    <property type="entry name" value="Concanavalin A-like lectins/glucanases"/>
    <property type="match status" value="1"/>
</dbReference>
<dbReference type="EMBL" id="MHSS01000003">
    <property type="protein sequence ID" value="OHA48768.1"/>
    <property type="molecule type" value="Genomic_DNA"/>
</dbReference>
<dbReference type="STRING" id="1802362.A2806_02940"/>
<dbReference type="Gene3D" id="2.60.120.200">
    <property type="match status" value="1"/>
</dbReference>
<sequence length="378" mass="40813">MAKNTKNNNGFTLLELLLVVGVLVAIGFLVFSFVGFNQTSKLDTTTDGILELATEARGNSVAGEQFMKWGVSATNPSGTDPSYAVLFSCINDNCDPALGERKEIRSVFLQDPVVFNVPLDGATTDIIFRQRSGDLESGVYRRFVLSLASDPEQIRTIEFFATGLIEAQKGLATPPGFVFGDDFETCDFSKWSETPFIEGGNTLEVNAAAALGGACGLHVLTGTSNDDARPLQAFTPAFPSLYFRSSIRLLALPQGSNPHNFMMFENLPKDNVLFGLGVDPNGGNGLLPMELTWWTPSTNWGNTNFVISPNTTYCIEAFVDRPSGTVTIWVDGTPYASVSGETFSADFGSMSVGHDAYVNVFDAYIDNVELNSLQSIGC</sequence>
<reference evidence="2 3" key="1">
    <citation type="journal article" date="2016" name="Nat. Commun.">
        <title>Thousands of microbial genomes shed light on interconnected biogeochemical processes in an aquifer system.</title>
        <authorList>
            <person name="Anantharaman K."/>
            <person name="Brown C.T."/>
            <person name="Hug L.A."/>
            <person name="Sharon I."/>
            <person name="Castelle C.J."/>
            <person name="Probst A.J."/>
            <person name="Thomas B.C."/>
            <person name="Singh A."/>
            <person name="Wilkins M.J."/>
            <person name="Karaoz U."/>
            <person name="Brodie E.L."/>
            <person name="Williams K.H."/>
            <person name="Hubbard S.S."/>
            <person name="Banfield J.F."/>
        </authorList>
    </citation>
    <scope>NUCLEOTIDE SEQUENCE [LARGE SCALE GENOMIC DNA]</scope>
</reference>
<evidence type="ECO:0000256" key="1">
    <source>
        <dbReference type="SAM" id="Phobius"/>
    </source>
</evidence>